<protein>
    <submittedName>
        <fullName evidence="8">Response regulator</fullName>
    </submittedName>
</protein>
<dbReference type="RefSeq" id="WP_264322858.1">
    <property type="nucleotide sequence ID" value="NZ_JADEXN010000416.1"/>
</dbReference>
<dbReference type="PANTHER" id="PTHR48111:SF1">
    <property type="entry name" value="TWO-COMPONENT RESPONSE REGULATOR ORR33"/>
    <property type="match status" value="1"/>
</dbReference>
<sequence length="299" mass="33675">MDEGDRNNGSSDIKVDPIRILSIEDAPEEANLFGTLLMPVVRTVPFVVTYAKTPNEGLEKLSLANFDLVLLDLSLPDCNGLDGFRQIYAKAPQIPTIVLSNFDDADRAVEAVREGAQDYLVKGQIDSRLLVRSICYAIERQRLRWGKYDPNGPQGQERELLLLENLTTSQATIVASKLYGNLPLKESVPDDFGQFVQQYGQLLDRALEQRTYRVSHPISEGLRGMAEQLGFLKASPRDIIELHTQAIKHKIADVPSPKAQAYIEEARIMVLELMGFLVSYYRKYHLALSHVYPRTKLES</sequence>
<keyword evidence="2" id="KW-0902">Two-component regulatory system</keyword>
<dbReference type="AlphaFoldDB" id="A0A928W0M1"/>
<evidence type="ECO:0000256" key="6">
    <source>
        <dbReference type="PROSITE-ProRule" id="PRU00169"/>
    </source>
</evidence>
<evidence type="ECO:0000256" key="4">
    <source>
        <dbReference type="ARBA" id="ARBA00023125"/>
    </source>
</evidence>
<evidence type="ECO:0000256" key="1">
    <source>
        <dbReference type="ARBA" id="ARBA00022553"/>
    </source>
</evidence>
<reference evidence="8" key="1">
    <citation type="submission" date="2020-10" db="EMBL/GenBank/DDBJ databases">
        <authorList>
            <person name="Castelo-Branco R."/>
            <person name="Eusebio N."/>
            <person name="Adriana R."/>
            <person name="Vieira A."/>
            <person name="Brugerolle De Fraissinette N."/>
            <person name="Rezende De Castro R."/>
            <person name="Schneider M.P."/>
            <person name="Vasconcelos V."/>
            <person name="Leao P.N."/>
        </authorList>
    </citation>
    <scope>NUCLEOTIDE SEQUENCE</scope>
    <source>
        <strain evidence="8">LEGE 11467</strain>
    </source>
</reference>
<dbReference type="PROSITE" id="PS50110">
    <property type="entry name" value="RESPONSE_REGULATORY"/>
    <property type="match status" value="1"/>
</dbReference>
<dbReference type="SUPFAM" id="SSF52172">
    <property type="entry name" value="CheY-like"/>
    <property type="match status" value="1"/>
</dbReference>
<comment type="caution">
    <text evidence="8">The sequence shown here is derived from an EMBL/GenBank/DDBJ whole genome shotgun (WGS) entry which is preliminary data.</text>
</comment>
<dbReference type="InterPro" id="IPR001789">
    <property type="entry name" value="Sig_transdc_resp-reg_receiver"/>
</dbReference>
<dbReference type="Pfam" id="PF00072">
    <property type="entry name" value="Response_reg"/>
    <property type="match status" value="1"/>
</dbReference>
<name>A0A928W0M1_9CYAN</name>
<dbReference type="GO" id="GO:0005829">
    <property type="term" value="C:cytosol"/>
    <property type="evidence" value="ECO:0007669"/>
    <property type="project" value="TreeGrafter"/>
</dbReference>
<dbReference type="EMBL" id="JADEXN010000416">
    <property type="protein sequence ID" value="MBE9042708.1"/>
    <property type="molecule type" value="Genomic_DNA"/>
</dbReference>
<proteinExistence type="predicted"/>
<feature type="domain" description="Response regulatory" evidence="7">
    <location>
        <begin position="19"/>
        <end position="137"/>
    </location>
</feature>
<dbReference type="Proteomes" id="UP000621799">
    <property type="component" value="Unassembled WGS sequence"/>
</dbReference>
<keyword evidence="5" id="KW-0804">Transcription</keyword>
<dbReference type="GO" id="GO:0000976">
    <property type="term" value="F:transcription cis-regulatory region binding"/>
    <property type="evidence" value="ECO:0007669"/>
    <property type="project" value="TreeGrafter"/>
</dbReference>
<dbReference type="PANTHER" id="PTHR48111">
    <property type="entry name" value="REGULATOR OF RPOS"/>
    <property type="match status" value="1"/>
</dbReference>
<feature type="modified residue" description="4-aspartylphosphate" evidence="6">
    <location>
        <position position="72"/>
    </location>
</feature>
<evidence type="ECO:0000313" key="9">
    <source>
        <dbReference type="Proteomes" id="UP000621799"/>
    </source>
</evidence>
<evidence type="ECO:0000256" key="2">
    <source>
        <dbReference type="ARBA" id="ARBA00023012"/>
    </source>
</evidence>
<evidence type="ECO:0000256" key="3">
    <source>
        <dbReference type="ARBA" id="ARBA00023015"/>
    </source>
</evidence>
<accession>A0A928W0M1</accession>
<keyword evidence="1 6" id="KW-0597">Phosphoprotein</keyword>
<keyword evidence="9" id="KW-1185">Reference proteome</keyword>
<dbReference type="InterPro" id="IPR039420">
    <property type="entry name" value="WalR-like"/>
</dbReference>
<dbReference type="GO" id="GO:0032993">
    <property type="term" value="C:protein-DNA complex"/>
    <property type="evidence" value="ECO:0007669"/>
    <property type="project" value="TreeGrafter"/>
</dbReference>
<dbReference type="GO" id="GO:0000156">
    <property type="term" value="F:phosphorelay response regulator activity"/>
    <property type="evidence" value="ECO:0007669"/>
    <property type="project" value="TreeGrafter"/>
</dbReference>
<gene>
    <name evidence="8" type="ORF">IQ235_18265</name>
</gene>
<dbReference type="Gene3D" id="3.40.50.2300">
    <property type="match status" value="1"/>
</dbReference>
<evidence type="ECO:0000313" key="8">
    <source>
        <dbReference type="EMBL" id="MBE9042708.1"/>
    </source>
</evidence>
<keyword evidence="3" id="KW-0805">Transcription regulation</keyword>
<dbReference type="SMART" id="SM00448">
    <property type="entry name" value="REC"/>
    <property type="match status" value="1"/>
</dbReference>
<dbReference type="CDD" id="cd00156">
    <property type="entry name" value="REC"/>
    <property type="match status" value="1"/>
</dbReference>
<organism evidence="8 9">
    <name type="scientific">Zarconia navalis LEGE 11467</name>
    <dbReference type="NCBI Taxonomy" id="1828826"/>
    <lineage>
        <taxon>Bacteria</taxon>
        <taxon>Bacillati</taxon>
        <taxon>Cyanobacteriota</taxon>
        <taxon>Cyanophyceae</taxon>
        <taxon>Oscillatoriophycideae</taxon>
        <taxon>Oscillatoriales</taxon>
        <taxon>Oscillatoriales incertae sedis</taxon>
        <taxon>Zarconia</taxon>
        <taxon>Zarconia navalis</taxon>
    </lineage>
</organism>
<dbReference type="GO" id="GO:0006355">
    <property type="term" value="P:regulation of DNA-templated transcription"/>
    <property type="evidence" value="ECO:0007669"/>
    <property type="project" value="TreeGrafter"/>
</dbReference>
<dbReference type="InterPro" id="IPR011006">
    <property type="entry name" value="CheY-like_superfamily"/>
</dbReference>
<keyword evidence="4" id="KW-0238">DNA-binding</keyword>
<evidence type="ECO:0000259" key="7">
    <source>
        <dbReference type="PROSITE" id="PS50110"/>
    </source>
</evidence>
<evidence type="ECO:0000256" key="5">
    <source>
        <dbReference type="ARBA" id="ARBA00023163"/>
    </source>
</evidence>